<accession>A0ABW0WTN8</accession>
<evidence type="ECO:0008006" key="6">
    <source>
        <dbReference type="Google" id="ProtNLM"/>
    </source>
</evidence>
<keyword evidence="3" id="KW-0732">Signal</keyword>
<reference evidence="5" key="1">
    <citation type="journal article" date="2019" name="Int. J. Syst. Evol. Microbiol.">
        <title>The Global Catalogue of Microorganisms (GCM) 10K type strain sequencing project: providing services to taxonomists for standard genome sequencing and annotation.</title>
        <authorList>
            <consortium name="The Broad Institute Genomics Platform"/>
            <consortium name="The Broad Institute Genome Sequencing Center for Infectious Disease"/>
            <person name="Wu L."/>
            <person name="Ma J."/>
        </authorList>
    </citation>
    <scope>NUCLEOTIDE SEQUENCE [LARGE SCALE GENOMIC DNA]</scope>
    <source>
        <strain evidence="5">CGMCC 4.1437</strain>
    </source>
</reference>
<proteinExistence type="predicted"/>
<feature type="compositionally biased region" description="Acidic residues" evidence="1">
    <location>
        <begin position="464"/>
        <end position="473"/>
    </location>
</feature>
<gene>
    <name evidence="4" type="ORF">ACFP3U_00355</name>
</gene>
<dbReference type="Proteomes" id="UP001595975">
    <property type="component" value="Unassembled WGS sequence"/>
</dbReference>
<dbReference type="RefSeq" id="WP_380222980.1">
    <property type="nucleotide sequence ID" value="NZ_JBHSOF010000001.1"/>
</dbReference>
<feature type="region of interest" description="Disordered" evidence="1">
    <location>
        <begin position="350"/>
        <end position="372"/>
    </location>
</feature>
<evidence type="ECO:0000256" key="3">
    <source>
        <dbReference type="SAM" id="SignalP"/>
    </source>
</evidence>
<feature type="signal peptide" evidence="3">
    <location>
        <begin position="1"/>
        <end position="19"/>
    </location>
</feature>
<sequence>MLGAVVALLCALLAPVARAQATMKLTPDHGPPKSRVTVDGSGFESCLPGLKLPASVRLDWDGAPVATAQIDAYGSFQGFVDVPADAAPRSHPVRASCPVAHAPVSPGTDIPVPAAPGLLAEVLSVTRDFVVEPAAPETLVLTPASGAAGQGFTAEGTGFDCPAEEPVVLRWEQQELDRVRPTDGAFEKQLTVPGDAPPGAHPVEAYCGPAAEYDATATFTVLASGGNSPTAPTTEPTPEPTTGPSPGASSKAPDPSTGPAPTGPALRVAPGAGRPGQQVELTGSGFDCGGAEAELSWNDVVWERVDTGTGNGFVVTTRIAANARPGHYRLRAVCPDRPEMAGTTDFEVLAADSGSGSPASPSSSGTGTPGLGGDHATPIALVVGPTAGGALVLAALVGAHLLGRRRGPRWVSGHVAVAPAAGAPPRPQVGDTADPAGPGHTVRLESRSDPGTHRIEETGGEATGSEETEEEGP</sequence>
<feature type="region of interest" description="Disordered" evidence="1">
    <location>
        <begin position="419"/>
        <end position="473"/>
    </location>
</feature>
<protein>
    <recommendedName>
        <fullName evidence="6">Ig-like domain-containing protein</fullName>
    </recommendedName>
</protein>
<evidence type="ECO:0000256" key="2">
    <source>
        <dbReference type="SAM" id="Phobius"/>
    </source>
</evidence>
<keyword evidence="5" id="KW-1185">Reference proteome</keyword>
<organism evidence="4 5">
    <name type="scientific">Kitasatospora misakiensis</name>
    <dbReference type="NCBI Taxonomy" id="67330"/>
    <lineage>
        <taxon>Bacteria</taxon>
        <taxon>Bacillati</taxon>
        <taxon>Actinomycetota</taxon>
        <taxon>Actinomycetes</taxon>
        <taxon>Kitasatosporales</taxon>
        <taxon>Streptomycetaceae</taxon>
        <taxon>Kitasatospora</taxon>
    </lineage>
</organism>
<evidence type="ECO:0000256" key="1">
    <source>
        <dbReference type="SAM" id="MobiDB-lite"/>
    </source>
</evidence>
<keyword evidence="2" id="KW-1133">Transmembrane helix</keyword>
<comment type="caution">
    <text evidence="4">The sequence shown here is derived from an EMBL/GenBank/DDBJ whole genome shotgun (WGS) entry which is preliminary data.</text>
</comment>
<name>A0ABW0WTN8_9ACTN</name>
<feature type="chain" id="PRO_5046674809" description="Ig-like domain-containing protein" evidence="3">
    <location>
        <begin position="20"/>
        <end position="473"/>
    </location>
</feature>
<dbReference type="EMBL" id="JBHSOF010000001">
    <property type="protein sequence ID" value="MFC5661425.1"/>
    <property type="molecule type" value="Genomic_DNA"/>
</dbReference>
<evidence type="ECO:0000313" key="4">
    <source>
        <dbReference type="EMBL" id="MFC5661425.1"/>
    </source>
</evidence>
<feature type="region of interest" description="Disordered" evidence="1">
    <location>
        <begin position="222"/>
        <end position="285"/>
    </location>
</feature>
<feature type="compositionally biased region" description="Basic and acidic residues" evidence="1">
    <location>
        <begin position="442"/>
        <end position="457"/>
    </location>
</feature>
<keyword evidence="2" id="KW-0812">Transmembrane</keyword>
<feature type="transmembrane region" description="Helical" evidence="2">
    <location>
        <begin position="379"/>
        <end position="402"/>
    </location>
</feature>
<keyword evidence="2" id="KW-0472">Membrane</keyword>
<evidence type="ECO:0000313" key="5">
    <source>
        <dbReference type="Proteomes" id="UP001595975"/>
    </source>
</evidence>
<feature type="compositionally biased region" description="Low complexity" evidence="1">
    <location>
        <begin position="350"/>
        <end position="366"/>
    </location>
</feature>